<sequence length="43" mass="5235">MSYIITIPYYRINNTKKYHFYHRNGNCPCSCFNNNFHFISNPT</sequence>
<evidence type="ECO:0000313" key="2">
    <source>
        <dbReference type="Proteomes" id="UP001140949"/>
    </source>
</evidence>
<dbReference type="Proteomes" id="UP001140949">
    <property type="component" value="Unassembled WGS sequence"/>
</dbReference>
<evidence type="ECO:0000313" key="1">
    <source>
        <dbReference type="EMBL" id="KAJ6799040.1"/>
    </source>
</evidence>
<keyword evidence="2" id="KW-1185">Reference proteome</keyword>
<organism evidence="1 2">
    <name type="scientific">Iris pallida</name>
    <name type="common">Sweet iris</name>
    <dbReference type="NCBI Taxonomy" id="29817"/>
    <lineage>
        <taxon>Eukaryota</taxon>
        <taxon>Viridiplantae</taxon>
        <taxon>Streptophyta</taxon>
        <taxon>Embryophyta</taxon>
        <taxon>Tracheophyta</taxon>
        <taxon>Spermatophyta</taxon>
        <taxon>Magnoliopsida</taxon>
        <taxon>Liliopsida</taxon>
        <taxon>Asparagales</taxon>
        <taxon>Iridaceae</taxon>
        <taxon>Iridoideae</taxon>
        <taxon>Irideae</taxon>
        <taxon>Iris</taxon>
    </lineage>
</organism>
<gene>
    <name evidence="1" type="ORF">M6B38_209030</name>
</gene>
<dbReference type="AlphaFoldDB" id="A0AAX6E4Y9"/>
<accession>A0AAX6E4Y9</accession>
<proteinExistence type="predicted"/>
<name>A0AAX6E4Y9_IRIPA</name>
<dbReference type="EMBL" id="JANAVB010040019">
    <property type="protein sequence ID" value="KAJ6799040.1"/>
    <property type="molecule type" value="Genomic_DNA"/>
</dbReference>
<protein>
    <submittedName>
        <fullName evidence="1">Uncharacterized protein</fullName>
    </submittedName>
</protein>
<reference evidence="1" key="1">
    <citation type="journal article" date="2023" name="GigaByte">
        <title>Genome assembly of the bearded iris, Iris pallida Lam.</title>
        <authorList>
            <person name="Bruccoleri R.E."/>
            <person name="Oakeley E.J."/>
            <person name="Faust A.M.E."/>
            <person name="Altorfer M."/>
            <person name="Dessus-Babus S."/>
            <person name="Burckhardt D."/>
            <person name="Oertli M."/>
            <person name="Naumann U."/>
            <person name="Petersen F."/>
            <person name="Wong J."/>
        </authorList>
    </citation>
    <scope>NUCLEOTIDE SEQUENCE</scope>
    <source>
        <strain evidence="1">GSM-AAB239-AS_SAM_17_03QT</strain>
    </source>
</reference>
<reference evidence="1" key="2">
    <citation type="submission" date="2023-04" db="EMBL/GenBank/DDBJ databases">
        <authorList>
            <person name="Bruccoleri R.E."/>
            <person name="Oakeley E.J."/>
            <person name="Faust A.-M."/>
            <person name="Dessus-Babus S."/>
            <person name="Altorfer M."/>
            <person name="Burckhardt D."/>
            <person name="Oertli M."/>
            <person name="Naumann U."/>
            <person name="Petersen F."/>
            <person name="Wong J."/>
        </authorList>
    </citation>
    <scope>NUCLEOTIDE SEQUENCE</scope>
    <source>
        <strain evidence="1">GSM-AAB239-AS_SAM_17_03QT</strain>
        <tissue evidence="1">Leaf</tissue>
    </source>
</reference>
<comment type="caution">
    <text evidence="1">The sequence shown here is derived from an EMBL/GenBank/DDBJ whole genome shotgun (WGS) entry which is preliminary data.</text>
</comment>